<gene>
    <name evidence="3" type="ORF">RMCT_4119</name>
</gene>
<reference evidence="4" key="2">
    <citation type="submission" date="2016-02" db="EMBL/GenBank/DDBJ databases">
        <title>Draft genome sequence of five rapidly growing Mycobacterium species.</title>
        <authorList>
            <person name="Katahira K."/>
            <person name="Gotou Y."/>
            <person name="Iida K."/>
            <person name="Ogura Y."/>
            <person name="Hayashi T."/>
        </authorList>
    </citation>
    <scope>NUCLEOTIDE SEQUENCE [LARGE SCALE GENOMIC DNA]</scope>
    <source>
        <strain evidence="4">JCM6362</strain>
    </source>
</reference>
<dbReference type="Proteomes" id="UP000069654">
    <property type="component" value="Unassembled WGS sequence"/>
</dbReference>
<accession>A0A100XIA8</accession>
<sequence length="108" mass="12198">MGNLGHNTTCGEPDAAGAPAGRIRDGWIRRRPVPEAETALERPRPINVDQSRKAVMTVGRVYSINEIRKAIRELTLRAQLARKENRLADAAEIEDRIQRYREELAARP</sequence>
<organism evidence="3 4">
    <name type="scientific">Mycolicibacterium thermoresistibile</name>
    <name type="common">Mycobacterium thermoresistibile</name>
    <dbReference type="NCBI Taxonomy" id="1797"/>
    <lineage>
        <taxon>Bacteria</taxon>
        <taxon>Bacillati</taxon>
        <taxon>Actinomycetota</taxon>
        <taxon>Actinomycetes</taxon>
        <taxon>Mycobacteriales</taxon>
        <taxon>Mycobacteriaceae</taxon>
        <taxon>Mycolicibacterium</taxon>
    </lineage>
</organism>
<proteinExistence type="predicted"/>
<evidence type="ECO:0000313" key="3">
    <source>
        <dbReference type="EMBL" id="GAT17150.1"/>
    </source>
</evidence>
<keyword evidence="1" id="KW-0175">Coiled coil</keyword>
<protein>
    <submittedName>
        <fullName evidence="3">Uncharacterized protein</fullName>
    </submittedName>
</protein>
<dbReference type="STRING" id="1797.RMCT_4119"/>
<name>A0A100XIA8_MYCTH</name>
<dbReference type="EMBL" id="BCTB01000050">
    <property type="protein sequence ID" value="GAT17150.1"/>
    <property type="molecule type" value="Genomic_DNA"/>
</dbReference>
<evidence type="ECO:0000256" key="1">
    <source>
        <dbReference type="SAM" id="Coils"/>
    </source>
</evidence>
<evidence type="ECO:0000313" key="4">
    <source>
        <dbReference type="Proteomes" id="UP000069654"/>
    </source>
</evidence>
<feature type="coiled-coil region" evidence="1">
    <location>
        <begin position="64"/>
        <end position="103"/>
    </location>
</feature>
<reference evidence="3 4" key="1">
    <citation type="journal article" date="2016" name="Genome Announc.">
        <title>Draft Genome Sequences of Five Rapidly Growing Mycobacterium Species, M. thermoresistibile, M. fortuitum subsp. acetamidolyticum, M. canariasense, M. brisbanense, and M. novocastrense.</title>
        <authorList>
            <person name="Katahira K."/>
            <person name="Ogura Y."/>
            <person name="Gotoh Y."/>
            <person name="Hayashi T."/>
        </authorList>
    </citation>
    <scope>NUCLEOTIDE SEQUENCE [LARGE SCALE GENOMIC DNA]</scope>
    <source>
        <strain evidence="3 4">JCM6362</strain>
    </source>
</reference>
<dbReference type="AlphaFoldDB" id="A0A100XIA8"/>
<evidence type="ECO:0000256" key="2">
    <source>
        <dbReference type="SAM" id="MobiDB-lite"/>
    </source>
</evidence>
<feature type="compositionally biased region" description="Polar residues" evidence="2">
    <location>
        <begin position="1"/>
        <end position="10"/>
    </location>
</feature>
<feature type="region of interest" description="Disordered" evidence="2">
    <location>
        <begin position="1"/>
        <end position="23"/>
    </location>
</feature>
<comment type="caution">
    <text evidence="3">The sequence shown here is derived from an EMBL/GenBank/DDBJ whole genome shotgun (WGS) entry which is preliminary data.</text>
</comment>